<name>B9HPL9_POPTR</name>
<evidence type="ECO:0000313" key="4">
    <source>
        <dbReference type="EMBL" id="PNT21824.1"/>
    </source>
</evidence>
<evidence type="ECO:0000259" key="3">
    <source>
        <dbReference type="Pfam" id="PF00139"/>
    </source>
</evidence>
<feature type="domain" description="Legume lectin" evidence="3">
    <location>
        <begin position="98"/>
        <end position="190"/>
    </location>
</feature>
<evidence type="ECO:0000256" key="1">
    <source>
        <dbReference type="ARBA" id="ARBA00007606"/>
    </source>
</evidence>
<reference evidence="4 5" key="1">
    <citation type="journal article" date="2006" name="Science">
        <title>The genome of black cottonwood, Populus trichocarpa (Torr. &amp; Gray).</title>
        <authorList>
            <person name="Tuskan G.A."/>
            <person name="Difazio S."/>
            <person name="Jansson S."/>
            <person name="Bohlmann J."/>
            <person name="Grigoriev I."/>
            <person name="Hellsten U."/>
            <person name="Putnam N."/>
            <person name="Ralph S."/>
            <person name="Rombauts S."/>
            <person name="Salamov A."/>
            <person name="Schein J."/>
            <person name="Sterck L."/>
            <person name="Aerts A."/>
            <person name="Bhalerao R.R."/>
            <person name="Bhalerao R.P."/>
            <person name="Blaudez D."/>
            <person name="Boerjan W."/>
            <person name="Brun A."/>
            <person name="Brunner A."/>
            <person name="Busov V."/>
            <person name="Campbell M."/>
            <person name="Carlson J."/>
            <person name="Chalot M."/>
            <person name="Chapman J."/>
            <person name="Chen G.L."/>
            <person name="Cooper D."/>
            <person name="Coutinho P.M."/>
            <person name="Couturier J."/>
            <person name="Covert S."/>
            <person name="Cronk Q."/>
            <person name="Cunningham R."/>
            <person name="Davis J."/>
            <person name="Degroeve S."/>
            <person name="Dejardin A."/>
            <person name="Depamphilis C."/>
            <person name="Detter J."/>
            <person name="Dirks B."/>
            <person name="Dubchak I."/>
            <person name="Duplessis S."/>
            <person name="Ehlting J."/>
            <person name="Ellis B."/>
            <person name="Gendler K."/>
            <person name="Goodstein D."/>
            <person name="Gribskov M."/>
            <person name="Grimwood J."/>
            <person name="Groover A."/>
            <person name="Gunter L."/>
            <person name="Hamberger B."/>
            <person name="Heinze B."/>
            <person name="Helariutta Y."/>
            <person name="Henrissat B."/>
            <person name="Holligan D."/>
            <person name="Holt R."/>
            <person name="Huang W."/>
            <person name="Islam-Faridi N."/>
            <person name="Jones S."/>
            <person name="Jones-Rhoades M."/>
            <person name="Jorgensen R."/>
            <person name="Joshi C."/>
            <person name="Kangasjarvi J."/>
            <person name="Karlsson J."/>
            <person name="Kelleher C."/>
            <person name="Kirkpatrick R."/>
            <person name="Kirst M."/>
            <person name="Kohler A."/>
            <person name="Kalluri U."/>
            <person name="Larimer F."/>
            <person name="Leebens-Mack J."/>
            <person name="Leple J.C."/>
            <person name="Locascio P."/>
            <person name="Lou Y."/>
            <person name="Lucas S."/>
            <person name="Martin F."/>
            <person name="Montanini B."/>
            <person name="Napoli C."/>
            <person name="Nelson D.R."/>
            <person name="Nelson C."/>
            <person name="Nieminen K."/>
            <person name="Nilsson O."/>
            <person name="Pereda V."/>
            <person name="Peter G."/>
            <person name="Philippe R."/>
            <person name="Pilate G."/>
            <person name="Poliakov A."/>
            <person name="Razumovskaya J."/>
            <person name="Richardson P."/>
            <person name="Rinaldi C."/>
            <person name="Ritland K."/>
            <person name="Rouze P."/>
            <person name="Ryaboy D."/>
            <person name="Schmutz J."/>
            <person name="Schrader J."/>
            <person name="Segerman B."/>
            <person name="Shin H."/>
            <person name="Siddiqui A."/>
            <person name="Sterky F."/>
            <person name="Terry A."/>
            <person name="Tsai C.J."/>
            <person name="Uberbacher E."/>
            <person name="Unneberg P."/>
            <person name="Vahala J."/>
            <person name="Wall K."/>
            <person name="Wessler S."/>
            <person name="Yang G."/>
            <person name="Yin T."/>
            <person name="Douglas C."/>
            <person name="Marra M."/>
            <person name="Sandberg G."/>
            <person name="Van de Peer Y."/>
            <person name="Rokhsar D."/>
        </authorList>
    </citation>
    <scope>NUCLEOTIDE SEQUENCE [LARGE SCALE GENOMIC DNA]</scope>
    <source>
        <strain evidence="5">cv. Nisqually</strain>
    </source>
</reference>
<evidence type="ECO:0000313" key="5">
    <source>
        <dbReference type="Proteomes" id="UP000006729"/>
    </source>
</evidence>
<dbReference type="Gene3D" id="2.60.120.200">
    <property type="match status" value="1"/>
</dbReference>
<organism evidence="4 5">
    <name type="scientific">Populus trichocarpa</name>
    <name type="common">Western balsam poplar</name>
    <name type="synonym">Populus balsamifera subsp. trichocarpa</name>
    <dbReference type="NCBI Taxonomy" id="3694"/>
    <lineage>
        <taxon>Eukaryota</taxon>
        <taxon>Viridiplantae</taxon>
        <taxon>Streptophyta</taxon>
        <taxon>Embryophyta</taxon>
        <taxon>Tracheophyta</taxon>
        <taxon>Spermatophyta</taxon>
        <taxon>Magnoliopsida</taxon>
        <taxon>eudicotyledons</taxon>
        <taxon>Gunneridae</taxon>
        <taxon>Pentapetalae</taxon>
        <taxon>rosids</taxon>
        <taxon>fabids</taxon>
        <taxon>Malpighiales</taxon>
        <taxon>Salicaceae</taxon>
        <taxon>Saliceae</taxon>
        <taxon>Populus</taxon>
    </lineage>
</organism>
<dbReference type="SUPFAM" id="SSF49899">
    <property type="entry name" value="Concanavalin A-like lectins/glucanases"/>
    <property type="match status" value="1"/>
</dbReference>
<sequence length="217" mass="23461">MYLKVDENKVREMQSRIPSLKGTLANHHGGIRGGKVTRCCQMAGGAIRLIVSAILGDPTSIIAAVVGGFISKKKHLAASCIINLSRTWMDDGKGDNGDDRLSSFNPTFVINREKDWEAGHGLDFLIAPNVSTPKASYGQWIGLTNASTDGNTSANHFVAIEFDAEKQDGIDDPDDNHIGFNINSINSIKKCLFLTNIISHSLLIHRTAPSDDGVVCK</sequence>
<evidence type="ECO:0000256" key="2">
    <source>
        <dbReference type="ARBA" id="ARBA00022734"/>
    </source>
</evidence>
<dbReference type="STRING" id="3694.B9HPL9"/>
<dbReference type="HOGENOM" id="CLU_1274120_0_0_1"/>
<dbReference type="InterPro" id="IPR013320">
    <property type="entry name" value="ConA-like_dom_sf"/>
</dbReference>
<proteinExistence type="inferred from homology"/>
<dbReference type="PANTHER" id="PTHR32401">
    <property type="entry name" value="CONCANAVALIN A-LIKE LECTIN FAMILY PROTEIN"/>
    <property type="match status" value="1"/>
</dbReference>
<dbReference type="Proteomes" id="UP000006729">
    <property type="component" value="Chromosome 9"/>
</dbReference>
<dbReference type="AlphaFoldDB" id="B9HPL9"/>
<keyword evidence="2" id="KW-0430">Lectin</keyword>
<dbReference type="GO" id="GO:0030246">
    <property type="term" value="F:carbohydrate binding"/>
    <property type="evidence" value="ECO:0007669"/>
    <property type="project" value="UniProtKB-KW"/>
</dbReference>
<protein>
    <recommendedName>
        <fullName evidence="3">Legume lectin domain-containing protein</fullName>
    </recommendedName>
</protein>
<dbReference type="EMBL" id="CM009298">
    <property type="protein sequence ID" value="PNT21824.1"/>
    <property type="molecule type" value="Genomic_DNA"/>
</dbReference>
<accession>B9HPL9</accession>
<dbReference type="Pfam" id="PF00139">
    <property type="entry name" value="Lectin_legB"/>
    <property type="match status" value="1"/>
</dbReference>
<gene>
    <name evidence="4" type="ORF">POPTR_009G170200</name>
</gene>
<dbReference type="InParanoid" id="B9HPL9"/>
<comment type="similarity">
    <text evidence="1">Belongs to the leguminous lectin family.</text>
</comment>
<dbReference type="InterPro" id="IPR050258">
    <property type="entry name" value="Leguminous_Lectin"/>
</dbReference>
<dbReference type="PANTHER" id="PTHR32401:SF49">
    <property type="entry name" value="OS10G0129200 PROTEIN"/>
    <property type="match status" value="1"/>
</dbReference>
<keyword evidence="5" id="KW-1185">Reference proteome</keyword>
<dbReference type="InterPro" id="IPR001220">
    <property type="entry name" value="Legume_lectin_dom"/>
</dbReference>